<dbReference type="Proteomes" id="UP000054886">
    <property type="component" value="Unassembled WGS sequence"/>
</dbReference>
<evidence type="ECO:0000259" key="5">
    <source>
        <dbReference type="Pfam" id="PF02826"/>
    </source>
</evidence>
<comment type="similarity">
    <text evidence="3">Belongs to the D-isomer specific 2-hydroxyacid dehydrogenase family.</text>
</comment>
<dbReference type="VEuPathDB" id="FungiDB:GWK60_L09119"/>
<dbReference type="GO" id="GO:0016618">
    <property type="term" value="F:hydroxypyruvate reductase [NAD(P)H] activity"/>
    <property type="evidence" value="ECO:0007669"/>
    <property type="project" value="TreeGrafter"/>
</dbReference>
<reference evidence="6 8" key="1">
    <citation type="submission" date="2015-10" db="EMBL/GenBank/DDBJ databases">
        <title>Draft genomes sequences of Candida glabrata isolates 1A, 1B, 2A, 2B, 3A and 3B.</title>
        <authorList>
            <person name="Haavelsrud O.E."/>
            <person name="Gaustad P."/>
        </authorList>
    </citation>
    <scope>NUCLEOTIDE SEQUENCE [LARGE SCALE GENOMIC DNA]</scope>
    <source>
        <strain evidence="6">910700640</strain>
    </source>
</reference>
<evidence type="ECO:0000259" key="4">
    <source>
        <dbReference type="Pfam" id="PF00389"/>
    </source>
</evidence>
<dbReference type="VEuPathDB" id="FungiDB:CAGL0L06116g"/>
<feature type="domain" description="D-isomer specific 2-hydroxyacid dehydrogenase catalytic" evidence="4">
    <location>
        <begin position="54"/>
        <end position="387"/>
    </location>
</feature>
<evidence type="ECO:0000256" key="2">
    <source>
        <dbReference type="ARBA" id="ARBA00023027"/>
    </source>
</evidence>
<protein>
    <submittedName>
        <fullName evidence="6">Putative 2-hydroxyacid dehydrogenase</fullName>
    </submittedName>
</protein>
<dbReference type="GO" id="GO:0051287">
    <property type="term" value="F:NAD binding"/>
    <property type="evidence" value="ECO:0007669"/>
    <property type="project" value="InterPro"/>
</dbReference>
<proteinExistence type="inferred from homology"/>
<dbReference type="VEuPathDB" id="FungiDB:GVI51_L05973"/>
<dbReference type="Gene3D" id="3.40.50.720">
    <property type="entry name" value="NAD(P)-binding Rossmann-like Domain"/>
    <property type="match status" value="2"/>
</dbReference>
<name>A0A0W0ENC6_CANGB</name>
<evidence type="ECO:0000313" key="6">
    <source>
        <dbReference type="EMBL" id="KTB11644.1"/>
    </source>
</evidence>
<dbReference type="InterPro" id="IPR036291">
    <property type="entry name" value="NAD(P)-bd_dom_sf"/>
</dbReference>
<dbReference type="SUPFAM" id="SSF52283">
    <property type="entry name" value="Formate/glycerate dehydrogenase catalytic domain-like"/>
    <property type="match status" value="1"/>
</dbReference>
<evidence type="ECO:0000256" key="3">
    <source>
        <dbReference type="RuleBase" id="RU003719"/>
    </source>
</evidence>
<dbReference type="Pfam" id="PF00389">
    <property type="entry name" value="2-Hacid_dh"/>
    <property type="match status" value="1"/>
</dbReference>
<dbReference type="AlphaFoldDB" id="A0A0W0ENC6"/>
<sequence>MASANSLPSILFIAAPNEASKLLQSTYVKGKFNVLYHILEDKDKFMQFLHDHKEDNIAGIYAGYPAFHTIHGLTREIIEHPDFPLDTLKCIAVCSRGYNALDLDALEDHGIQLYNYQDDIEEEGISEYIDDFQLGEVGNDVADCALWHVLEGFRKFSYQQKLLRDVGHSIQARQIAANKPHKFAFGHELGMIQAHDGSSVPLYVESPRGKKVLILGFGSIGKRIAFKLQYGLGMEIHYCKRTKDEQLIREHPEWVYHSMDEDLLFPVLKQFDAIVIALPGTPETKGLINEKFLSHCKEHDLILVNLGRGFILDMVYIDELLKQNKIRHLAVDVFPKEPIVDDLLRESHHNTTITPHLGSATRQVFEQSCELALTNIIKCINGEEAKNHCRVL</sequence>
<keyword evidence="2" id="KW-0520">NAD</keyword>
<gene>
    <name evidence="7" type="ORF">AO440_005681</name>
    <name evidence="6" type="ORF">AO440_005939</name>
</gene>
<keyword evidence="1 3" id="KW-0560">Oxidoreductase</keyword>
<dbReference type="EMBL" id="LLZZ01000032">
    <property type="protein sequence ID" value="KTB11644.1"/>
    <property type="molecule type" value="Genomic_DNA"/>
</dbReference>
<evidence type="ECO:0000313" key="8">
    <source>
        <dbReference type="Proteomes" id="UP000054886"/>
    </source>
</evidence>
<dbReference type="InterPro" id="IPR006139">
    <property type="entry name" value="D-isomer_2_OHA_DH_cat_dom"/>
</dbReference>
<dbReference type="EMBL" id="LLZZ01000004">
    <property type="protein sequence ID" value="KTB13820.1"/>
    <property type="molecule type" value="Genomic_DNA"/>
</dbReference>
<dbReference type="InterPro" id="IPR006140">
    <property type="entry name" value="D-isomer_DH_NAD-bd"/>
</dbReference>
<dbReference type="InterPro" id="IPR050223">
    <property type="entry name" value="D-isomer_2-hydroxyacid_DH"/>
</dbReference>
<evidence type="ECO:0000313" key="7">
    <source>
        <dbReference type="EMBL" id="KTB13820.1"/>
    </source>
</evidence>
<dbReference type="GO" id="GO:0005829">
    <property type="term" value="C:cytosol"/>
    <property type="evidence" value="ECO:0007669"/>
    <property type="project" value="TreeGrafter"/>
</dbReference>
<dbReference type="GO" id="GO:0030267">
    <property type="term" value="F:glyoxylate reductase (NADPH) activity"/>
    <property type="evidence" value="ECO:0007669"/>
    <property type="project" value="TreeGrafter"/>
</dbReference>
<evidence type="ECO:0000256" key="1">
    <source>
        <dbReference type="ARBA" id="ARBA00023002"/>
    </source>
</evidence>
<comment type="caution">
    <text evidence="6">The sequence shown here is derived from an EMBL/GenBank/DDBJ whole genome shotgun (WGS) entry which is preliminary data.</text>
</comment>
<dbReference type="PANTHER" id="PTHR10996:SF178">
    <property type="entry name" value="2-HYDROXYACID DEHYDROGENASE YGL185C-RELATED"/>
    <property type="match status" value="1"/>
</dbReference>
<dbReference type="SUPFAM" id="SSF51735">
    <property type="entry name" value="NAD(P)-binding Rossmann-fold domains"/>
    <property type="match status" value="1"/>
</dbReference>
<dbReference type="PANTHER" id="PTHR10996">
    <property type="entry name" value="2-HYDROXYACID DEHYDROGENASE-RELATED"/>
    <property type="match status" value="1"/>
</dbReference>
<dbReference type="VEuPathDB" id="FungiDB:B1J91_L06116g"/>
<feature type="domain" description="D-isomer specific 2-hydroxyacid dehydrogenase NAD-binding" evidence="5">
    <location>
        <begin position="203"/>
        <end position="358"/>
    </location>
</feature>
<dbReference type="Pfam" id="PF02826">
    <property type="entry name" value="2-Hacid_dh_C"/>
    <property type="match status" value="1"/>
</dbReference>
<organism evidence="6 8">
    <name type="scientific">Candida glabrata</name>
    <name type="common">Yeast</name>
    <name type="synonym">Torulopsis glabrata</name>
    <dbReference type="NCBI Taxonomy" id="5478"/>
    <lineage>
        <taxon>Eukaryota</taxon>
        <taxon>Fungi</taxon>
        <taxon>Dikarya</taxon>
        <taxon>Ascomycota</taxon>
        <taxon>Saccharomycotina</taxon>
        <taxon>Saccharomycetes</taxon>
        <taxon>Saccharomycetales</taxon>
        <taxon>Saccharomycetaceae</taxon>
        <taxon>Nakaseomyces</taxon>
    </lineage>
</organism>
<accession>A0A0W0ENC6</accession>